<feature type="compositionally biased region" description="Basic residues" evidence="1">
    <location>
        <begin position="59"/>
        <end position="68"/>
    </location>
</feature>
<dbReference type="Pfam" id="PF06945">
    <property type="entry name" value="DUF1289"/>
    <property type="match status" value="1"/>
</dbReference>
<reference evidence="2" key="1">
    <citation type="submission" date="2022-08" db="EMBL/GenBank/DDBJ databases">
        <title>Nisaea acidiphila sp. nov., isolated from a marine algal debris and emended description of the genus Nisaea Urios et al. 2008.</title>
        <authorList>
            <person name="Kwon K."/>
        </authorList>
    </citation>
    <scope>NUCLEOTIDE SEQUENCE</scope>
    <source>
        <strain evidence="2">MEBiC11861</strain>
    </source>
</reference>
<dbReference type="AlphaFoldDB" id="A0A9J7AMC1"/>
<dbReference type="Proteomes" id="UP001060336">
    <property type="component" value="Chromosome"/>
</dbReference>
<evidence type="ECO:0000256" key="1">
    <source>
        <dbReference type="SAM" id="MobiDB-lite"/>
    </source>
</evidence>
<dbReference type="EMBL" id="CP102480">
    <property type="protein sequence ID" value="UUX48302.1"/>
    <property type="molecule type" value="Genomic_DNA"/>
</dbReference>
<accession>A0A9J7AMC1</accession>
<gene>
    <name evidence="2" type="ORF">NUH88_12845</name>
</gene>
<dbReference type="PANTHER" id="PTHR35175:SF2">
    <property type="entry name" value="DUF1289 DOMAIN-CONTAINING PROTEIN"/>
    <property type="match status" value="1"/>
</dbReference>
<dbReference type="RefSeq" id="WP_257766810.1">
    <property type="nucleotide sequence ID" value="NZ_CP102480.1"/>
</dbReference>
<keyword evidence="3" id="KW-1185">Reference proteome</keyword>
<dbReference type="KEGG" id="naci:NUH88_12845"/>
<proteinExistence type="predicted"/>
<sequence length="81" mass="9137">MSDIPSPCVAVCQIDRESGYCLGCWRTIEEIAGWARLDNAERLRIVSELHDRRGAVAPRPRRRNRRRAGRDTDTGTADLGD</sequence>
<feature type="region of interest" description="Disordered" evidence="1">
    <location>
        <begin position="54"/>
        <end position="81"/>
    </location>
</feature>
<organism evidence="2 3">
    <name type="scientific">Nisaea acidiphila</name>
    <dbReference type="NCBI Taxonomy" id="1862145"/>
    <lineage>
        <taxon>Bacteria</taxon>
        <taxon>Pseudomonadati</taxon>
        <taxon>Pseudomonadota</taxon>
        <taxon>Alphaproteobacteria</taxon>
        <taxon>Rhodospirillales</taxon>
        <taxon>Thalassobaculaceae</taxon>
        <taxon>Nisaea</taxon>
    </lineage>
</organism>
<evidence type="ECO:0000313" key="3">
    <source>
        <dbReference type="Proteomes" id="UP001060336"/>
    </source>
</evidence>
<name>A0A9J7AMC1_9PROT</name>
<evidence type="ECO:0000313" key="2">
    <source>
        <dbReference type="EMBL" id="UUX48302.1"/>
    </source>
</evidence>
<dbReference type="InterPro" id="IPR010710">
    <property type="entry name" value="DUF1289"/>
</dbReference>
<protein>
    <submittedName>
        <fullName evidence="2">DUF1289 domain-containing protein</fullName>
    </submittedName>
</protein>
<dbReference type="PANTHER" id="PTHR35175">
    <property type="entry name" value="DUF1289 DOMAIN-CONTAINING PROTEIN"/>
    <property type="match status" value="1"/>
</dbReference>